<dbReference type="InterPro" id="IPR019613">
    <property type="entry name" value="DUF4198"/>
</dbReference>
<name>A0A009IP33_ACIB9</name>
<evidence type="ECO:0000313" key="2">
    <source>
        <dbReference type="Proteomes" id="UP000020595"/>
    </source>
</evidence>
<dbReference type="RefSeq" id="WP_016653920.1">
    <property type="nucleotide sequence ID" value="NZ_JEWH01000025.1"/>
</dbReference>
<evidence type="ECO:0000313" key="1">
    <source>
        <dbReference type="EMBL" id="EXB05533.1"/>
    </source>
</evidence>
<protein>
    <recommendedName>
        <fullName evidence="3">DUF4198 domain-containing protein</fullName>
    </recommendedName>
</protein>
<dbReference type="Pfam" id="PF10670">
    <property type="entry name" value="DUF4198"/>
    <property type="match status" value="1"/>
</dbReference>
<dbReference type="PATRIC" id="fig|1310613.3.peg.2104"/>
<dbReference type="Proteomes" id="UP000020595">
    <property type="component" value="Unassembled WGS sequence"/>
</dbReference>
<dbReference type="EMBL" id="JEWH01000025">
    <property type="protein sequence ID" value="EXB05533.1"/>
    <property type="molecule type" value="Genomic_DNA"/>
</dbReference>
<proteinExistence type="predicted"/>
<comment type="caution">
    <text evidence="1">The sequence shown here is derived from an EMBL/GenBank/DDBJ whole genome shotgun (WGS) entry which is preliminary data.</text>
</comment>
<dbReference type="AlphaFoldDB" id="A0A009IP33"/>
<accession>A0A009IP33</accession>
<reference evidence="1 2" key="1">
    <citation type="submission" date="2014-02" db="EMBL/GenBank/DDBJ databases">
        <title>Comparative genomics and transcriptomics to identify genetic mechanisms underlying the emergence of carbapenem resistant Acinetobacter baumannii (CRAb).</title>
        <authorList>
            <person name="Harris A.D."/>
            <person name="Johnson K.J."/>
            <person name="George J."/>
            <person name="Shefchek K."/>
            <person name="Daugherty S.C."/>
            <person name="Parankush S."/>
            <person name="Sadzewicz L."/>
            <person name="Tallon L."/>
            <person name="Sengamalay N."/>
            <person name="Hazen T.H."/>
            <person name="Rasko D.A."/>
        </authorList>
    </citation>
    <scope>NUCLEOTIDE SEQUENCE [LARGE SCALE GENOMIC DNA]</scope>
    <source>
        <strain evidence="1 2">1295743</strain>
    </source>
</reference>
<organism evidence="1 2">
    <name type="scientific">Acinetobacter baumannii (strain 1295743)</name>
    <dbReference type="NCBI Taxonomy" id="1310613"/>
    <lineage>
        <taxon>Bacteria</taxon>
        <taxon>Pseudomonadati</taxon>
        <taxon>Pseudomonadota</taxon>
        <taxon>Gammaproteobacteria</taxon>
        <taxon>Moraxellales</taxon>
        <taxon>Moraxellaceae</taxon>
        <taxon>Acinetobacter</taxon>
        <taxon>Acinetobacter calcoaceticus/baumannii complex</taxon>
    </lineage>
</organism>
<gene>
    <name evidence="1" type="ORF">J512_2190</name>
</gene>
<sequence length="264" mass="29890">MNRLLVTSLVFVCSYSLAHEPYVAPLAYKTEQTQVPVVAGYAEEALNSEYALKDAKLTVITPKQDPKVINAETLHKSVTVFDVPLPEDGTYILQTQASYPLKYVYDQKEWHLFFDLPADKAPPKKERDYLIPADLKTKKIKTEEVTREWVLQSYLSKGKVSDIQLPNTPIKVNFSVHPNQLKVTQAVQLTISEKGQNLPYAEINLREKGATDKQVLHFKANDKGQVELKFPKAGEYLMEVTAPVDLKLKPKNQNYTIVSLQVSE</sequence>
<evidence type="ECO:0008006" key="3">
    <source>
        <dbReference type="Google" id="ProtNLM"/>
    </source>
</evidence>